<evidence type="ECO:0000256" key="1">
    <source>
        <dbReference type="ARBA" id="ARBA00022723"/>
    </source>
</evidence>
<feature type="binding site" evidence="6">
    <location>
        <position position="149"/>
    </location>
    <ligand>
        <name>Zn(2+)</name>
        <dbReference type="ChEBI" id="CHEBI:29105"/>
    </ligand>
</feature>
<dbReference type="AlphaFoldDB" id="A0A1B0CB97"/>
<dbReference type="GO" id="GO:0005634">
    <property type="term" value="C:nucleus"/>
    <property type="evidence" value="ECO:0007669"/>
    <property type="project" value="InterPro"/>
</dbReference>
<evidence type="ECO:0000256" key="5">
    <source>
        <dbReference type="PROSITE-ProRule" id="PRU00309"/>
    </source>
</evidence>
<keyword evidence="1 6" id="KW-0479">Metal-binding</keyword>
<dbReference type="PANTHER" id="PTHR46600">
    <property type="entry name" value="THAP DOMAIN-CONTAINING"/>
    <property type="match status" value="1"/>
</dbReference>
<evidence type="ECO:0000259" key="9">
    <source>
        <dbReference type="PROSITE" id="PS51915"/>
    </source>
</evidence>
<evidence type="ECO:0000313" key="11">
    <source>
        <dbReference type="Proteomes" id="UP000092461"/>
    </source>
</evidence>
<protein>
    <submittedName>
        <fullName evidence="10">Uncharacterized protein</fullName>
    </submittedName>
</protein>
<evidence type="ECO:0000256" key="3">
    <source>
        <dbReference type="ARBA" id="ARBA00022833"/>
    </source>
</evidence>
<keyword evidence="3 6" id="KW-0862">Zinc</keyword>
<dbReference type="EMBL" id="AJWK01004930">
    <property type="status" value="NOT_ANNOTATED_CDS"/>
    <property type="molecule type" value="Genomic_DNA"/>
</dbReference>
<accession>A0A1B0CB97</accession>
<keyword evidence="4 5" id="KW-0238">DNA-binding</keyword>
<dbReference type="SMART" id="SM00980">
    <property type="entry name" value="THAP"/>
    <property type="match status" value="1"/>
</dbReference>
<feature type="compositionally biased region" description="Acidic residues" evidence="7">
    <location>
        <begin position="261"/>
        <end position="283"/>
    </location>
</feature>
<dbReference type="VEuPathDB" id="VectorBase:LLONM1_006346"/>
<feature type="domain" description="THAP-type" evidence="8">
    <location>
        <begin position="1"/>
        <end position="89"/>
    </location>
</feature>
<dbReference type="SUPFAM" id="SSF57716">
    <property type="entry name" value="Glucocorticoid receptor-like (DNA-binding domain)"/>
    <property type="match status" value="1"/>
</dbReference>
<reference evidence="10" key="1">
    <citation type="submission" date="2020-05" db="UniProtKB">
        <authorList>
            <consortium name="EnsemblMetazoa"/>
        </authorList>
    </citation>
    <scope>IDENTIFICATION</scope>
    <source>
        <strain evidence="10">Jacobina</strain>
    </source>
</reference>
<dbReference type="Pfam" id="PF05485">
    <property type="entry name" value="THAP"/>
    <property type="match status" value="1"/>
</dbReference>
<dbReference type="PROSITE" id="PS50950">
    <property type="entry name" value="ZF_THAP"/>
    <property type="match status" value="1"/>
</dbReference>
<feature type="binding site" evidence="6">
    <location>
        <position position="195"/>
    </location>
    <ligand>
        <name>Zn(2+)</name>
        <dbReference type="ChEBI" id="CHEBI:29105"/>
    </ligand>
</feature>
<dbReference type="Proteomes" id="UP000092461">
    <property type="component" value="Unassembled WGS sequence"/>
</dbReference>
<proteinExistence type="predicted"/>
<feature type="binding site" evidence="6">
    <location>
        <position position="192"/>
    </location>
    <ligand>
        <name>Zn(2+)</name>
        <dbReference type="ChEBI" id="CHEBI:29105"/>
    </ligand>
</feature>
<feature type="region of interest" description="Disordered" evidence="7">
    <location>
        <begin position="250"/>
        <end position="313"/>
    </location>
</feature>
<organism evidence="10 11">
    <name type="scientific">Lutzomyia longipalpis</name>
    <name type="common">Sand fly</name>
    <dbReference type="NCBI Taxonomy" id="7200"/>
    <lineage>
        <taxon>Eukaryota</taxon>
        <taxon>Metazoa</taxon>
        <taxon>Ecdysozoa</taxon>
        <taxon>Arthropoda</taxon>
        <taxon>Hexapoda</taxon>
        <taxon>Insecta</taxon>
        <taxon>Pterygota</taxon>
        <taxon>Neoptera</taxon>
        <taxon>Endopterygota</taxon>
        <taxon>Diptera</taxon>
        <taxon>Nematocera</taxon>
        <taxon>Psychodoidea</taxon>
        <taxon>Psychodidae</taxon>
        <taxon>Lutzomyia</taxon>
        <taxon>Lutzomyia</taxon>
    </lineage>
</organism>
<dbReference type="InterPro" id="IPR006612">
    <property type="entry name" value="THAP_Znf"/>
</dbReference>
<dbReference type="GO" id="GO:0043565">
    <property type="term" value="F:sequence-specific DNA binding"/>
    <property type="evidence" value="ECO:0007669"/>
    <property type="project" value="InterPro"/>
</dbReference>
<dbReference type="EMBL" id="AJWK01004929">
    <property type="status" value="NOT_ANNOTATED_CDS"/>
    <property type="molecule type" value="Genomic_DNA"/>
</dbReference>
<evidence type="ECO:0000256" key="7">
    <source>
        <dbReference type="SAM" id="MobiDB-lite"/>
    </source>
</evidence>
<feature type="binding site" evidence="6">
    <location>
        <position position="152"/>
    </location>
    <ligand>
        <name>Zn(2+)</name>
        <dbReference type="ChEBI" id="CHEBI:29105"/>
    </ligand>
</feature>
<evidence type="ECO:0000256" key="6">
    <source>
        <dbReference type="PROSITE-ProRule" id="PRU01263"/>
    </source>
</evidence>
<evidence type="ECO:0000256" key="2">
    <source>
        <dbReference type="ARBA" id="ARBA00022771"/>
    </source>
</evidence>
<keyword evidence="11" id="KW-1185">Reference proteome</keyword>
<name>A0A1B0CB97_LUTLO</name>
<dbReference type="PANTHER" id="PTHR46600:SF11">
    <property type="entry name" value="THAP DOMAIN-CONTAINING PROTEIN 10"/>
    <property type="match status" value="1"/>
</dbReference>
<dbReference type="VEuPathDB" id="VectorBase:LLOJ001396"/>
<evidence type="ECO:0000259" key="8">
    <source>
        <dbReference type="PROSITE" id="PS50950"/>
    </source>
</evidence>
<dbReference type="SMART" id="SM00692">
    <property type="entry name" value="DM3"/>
    <property type="match status" value="1"/>
</dbReference>
<dbReference type="Gene3D" id="6.20.210.20">
    <property type="entry name" value="THAP domain"/>
    <property type="match status" value="1"/>
</dbReference>
<sequence length="330" mass="38592">MVRCIVKGCKSSTIEPKRQTFPFPDAPKLREKWYRAIGRPEVTSKRNHRICLHHFAPDVVEKYHRIDGRLTNISLKKYRLHPDAVPSIFPGEPHPHPPDVCSTNSGNFNETCFNKIFLNATDPEVKIETDPNPIELVSNPEETEVFSFCQVCESTEDLIDISAPSNALYQEELRKIIKLENEEMNSFFKFICRKCGNKLEDLMAFRVQYEFTYRRLLERFVKKEIVESRDDPPVEEIGDMQDMEEILENDITEDNSHPWSEDTEEIEDREELPDTFGGEEEETLPGNEEIKDLADQEDPENTRRNKKEKSFSSEVCQMNVKTKFVLWRIK</sequence>
<keyword evidence="2 5" id="KW-0863">Zinc-finger</keyword>
<evidence type="ECO:0000256" key="4">
    <source>
        <dbReference type="ARBA" id="ARBA00023125"/>
    </source>
</evidence>
<dbReference type="InterPro" id="IPR012934">
    <property type="entry name" value="Znf_AD"/>
</dbReference>
<feature type="compositionally biased region" description="Basic and acidic residues" evidence="7">
    <location>
        <begin position="288"/>
        <end position="311"/>
    </location>
</feature>
<dbReference type="InterPro" id="IPR038441">
    <property type="entry name" value="THAP_Znf_sf"/>
</dbReference>
<dbReference type="EnsemblMetazoa" id="LLOJ001396-RA">
    <property type="protein sequence ID" value="LLOJ001396-PA"/>
    <property type="gene ID" value="LLOJ001396"/>
</dbReference>
<evidence type="ECO:0000313" key="10">
    <source>
        <dbReference type="EnsemblMetazoa" id="LLOJ001396-PA"/>
    </source>
</evidence>
<feature type="domain" description="ZAD" evidence="9">
    <location>
        <begin position="147"/>
        <end position="219"/>
    </location>
</feature>
<dbReference type="InterPro" id="IPR026516">
    <property type="entry name" value="THAP1/10"/>
</dbReference>
<dbReference type="PROSITE" id="PS51915">
    <property type="entry name" value="ZAD"/>
    <property type="match status" value="1"/>
</dbReference>
<dbReference type="GO" id="GO:0008270">
    <property type="term" value="F:zinc ion binding"/>
    <property type="evidence" value="ECO:0007669"/>
    <property type="project" value="UniProtKB-UniRule"/>
</dbReference>